<dbReference type="InterPro" id="IPR026870">
    <property type="entry name" value="Zinc_ribbon_dom"/>
</dbReference>
<reference evidence="4" key="1">
    <citation type="submission" date="2018-08" db="EMBL/GenBank/DDBJ databases">
        <authorList>
            <person name="Kim S.-J."/>
            <person name="Jung G.-Y."/>
        </authorList>
    </citation>
    <scope>NUCLEOTIDE SEQUENCE [LARGE SCALE GENOMIC DNA]</scope>
    <source>
        <strain evidence="4">GY_G</strain>
    </source>
</reference>
<dbReference type="Pfam" id="PF13240">
    <property type="entry name" value="Zn_Ribbon_1"/>
    <property type="match status" value="1"/>
</dbReference>
<keyword evidence="1" id="KW-0472">Membrane</keyword>
<feature type="domain" description="Zinc-ribbon" evidence="2">
    <location>
        <begin position="5"/>
        <end position="25"/>
    </location>
</feature>
<dbReference type="Proteomes" id="UP000263833">
    <property type="component" value="Unassembled WGS sequence"/>
</dbReference>
<name>A0A371BGB9_9SPHN</name>
<evidence type="ECO:0000313" key="4">
    <source>
        <dbReference type="Proteomes" id="UP000263833"/>
    </source>
</evidence>
<evidence type="ECO:0000256" key="1">
    <source>
        <dbReference type="SAM" id="Phobius"/>
    </source>
</evidence>
<evidence type="ECO:0000313" key="3">
    <source>
        <dbReference type="EMBL" id="RDV06639.1"/>
    </source>
</evidence>
<keyword evidence="4" id="KW-1185">Reference proteome</keyword>
<organism evidence="3 4">
    <name type="scientific">Sphingorhabdus pulchriflava</name>
    <dbReference type="NCBI Taxonomy" id="2292257"/>
    <lineage>
        <taxon>Bacteria</taxon>
        <taxon>Pseudomonadati</taxon>
        <taxon>Pseudomonadota</taxon>
        <taxon>Alphaproteobacteria</taxon>
        <taxon>Sphingomonadales</taxon>
        <taxon>Sphingomonadaceae</taxon>
        <taxon>Sphingorhabdus</taxon>
    </lineage>
</organism>
<sequence>MSQMCNECAAEISDGMKFCPKCGAKTPERLAEESFPNQAKHYVGEAADELWGATKDAFHTGKHLADTDSAKKVAGGAALGAAAALIAPVSIATGAVIGAGIVAYRHMNKKKNQEKEK</sequence>
<comment type="caution">
    <text evidence="3">The sequence shown here is derived from an EMBL/GenBank/DDBJ whole genome shotgun (WGS) entry which is preliminary data.</text>
</comment>
<protein>
    <submittedName>
        <fullName evidence="3">Zinc ribbon domain-containing protein</fullName>
    </submittedName>
</protein>
<keyword evidence="1" id="KW-0812">Transmembrane</keyword>
<dbReference type="OrthoDB" id="7595353at2"/>
<accession>A0A371BGB9</accession>
<proteinExistence type="predicted"/>
<evidence type="ECO:0000259" key="2">
    <source>
        <dbReference type="Pfam" id="PF13240"/>
    </source>
</evidence>
<gene>
    <name evidence="3" type="ORF">DXH95_04265</name>
</gene>
<dbReference type="AlphaFoldDB" id="A0A371BGB9"/>
<keyword evidence="1" id="KW-1133">Transmembrane helix</keyword>
<dbReference type="EMBL" id="QRGP01000001">
    <property type="protein sequence ID" value="RDV06639.1"/>
    <property type="molecule type" value="Genomic_DNA"/>
</dbReference>
<dbReference type="RefSeq" id="WP_115548188.1">
    <property type="nucleotide sequence ID" value="NZ_QRGP01000001.1"/>
</dbReference>
<feature type="transmembrane region" description="Helical" evidence="1">
    <location>
        <begin position="77"/>
        <end position="104"/>
    </location>
</feature>